<dbReference type="Proteomes" id="UP000076584">
    <property type="component" value="Unassembled WGS sequence"/>
</dbReference>
<sequence>LLCPVSVCSLLNFRIPPNFRNDNFLATTTFDQHTTSLIESNPPYLITTPTHSSQPNLIMSEYTAGQAGMDAVEAKNWPLAIEKLSAALKSTKSPKWLIGRSKAYIGTKDYRRALRDAELAYAAAAARGNRAFITDAQYRRAVAHFRLGELANADACATWAQRLAEGKTMSLPEWKEPKVDSRGFATATKTELTDEMTAVRATEDPATSKYGALWNSTCALRLQILVGLEKLAEDDEKRKVTVKYDPGVSLDAPEEEEEEITKEEVQAAAAAAAKKPEVRKDVRVDFFQSNSTMSVSVFAKNIPKDEFKVEYDDQEIRMTHIPGHEPWYTIPLWGRIDPAGSKHTVTANKIEFSLKKLEAGKWPILQRSPDAAPAAPKAAAPAPTPAEPSASSSQKPAAAGSSGPAYPTSSKSGPKNWDKLEGIDDEDERDINAFFKTLYKGATPEQQRAMMKSFTESNGTALSTDWDDVKSRKVDTVPPEGVEAKKWDS</sequence>
<dbReference type="CDD" id="cd06466">
    <property type="entry name" value="p23_CS_SGT1_like"/>
    <property type="match status" value="1"/>
</dbReference>
<organism evidence="5 6">
    <name type="scientific">Colletotrichum incanum</name>
    <name type="common">Soybean anthracnose fungus</name>
    <dbReference type="NCBI Taxonomy" id="1573173"/>
    <lineage>
        <taxon>Eukaryota</taxon>
        <taxon>Fungi</taxon>
        <taxon>Dikarya</taxon>
        <taxon>Ascomycota</taxon>
        <taxon>Pezizomycotina</taxon>
        <taxon>Sordariomycetes</taxon>
        <taxon>Hypocreomycetidae</taxon>
        <taxon>Glomerellales</taxon>
        <taxon>Glomerellaceae</taxon>
        <taxon>Colletotrichum</taxon>
        <taxon>Colletotrichum spaethianum species complex</taxon>
    </lineage>
</organism>
<feature type="domain" description="SGS" evidence="3">
    <location>
        <begin position="405"/>
        <end position="489"/>
    </location>
</feature>
<dbReference type="STRING" id="1573173.A0A162PSH3"/>
<comment type="similarity">
    <text evidence="1">Belongs to the SGT1 family.</text>
</comment>
<dbReference type="GO" id="GO:0051087">
    <property type="term" value="F:protein-folding chaperone binding"/>
    <property type="evidence" value="ECO:0007669"/>
    <property type="project" value="InterPro"/>
</dbReference>
<feature type="region of interest" description="Disordered" evidence="2">
    <location>
        <begin position="459"/>
        <end position="489"/>
    </location>
</feature>
<evidence type="ECO:0000313" key="5">
    <source>
        <dbReference type="EMBL" id="KZL87517.1"/>
    </source>
</evidence>
<dbReference type="PANTHER" id="PTHR45862">
    <property type="entry name" value="PROTEIN SGT1 HOMOLOG"/>
    <property type="match status" value="1"/>
</dbReference>
<feature type="compositionally biased region" description="Low complexity" evidence="2">
    <location>
        <begin position="368"/>
        <end position="410"/>
    </location>
</feature>
<name>A0A162PSH3_COLIC</name>
<keyword evidence="6" id="KW-1185">Reference proteome</keyword>
<evidence type="ECO:0000259" key="4">
    <source>
        <dbReference type="PROSITE" id="PS51203"/>
    </source>
</evidence>
<evidence type="ECO:0000256" key="1">
    <source>
        <dbReference type="ARBA" id="ARBA00008509"/>
    </source>
</evidence>
<dbReference type="PROSITE" id="PS51203">
    <property type="entry name" value="CS"/>
    <property type="match status" value="1"/>
</dbReference>
<reference evidence="5 6" key="1">
    <citation type="submission" date="2015-06" db="EMBL/GenBank/DDBJ databases">
        <title>Survival trade-offs in plant roots during colonization by closely related pathogenic and mutualistic fungi.</title>
        <authorList>
            <person name="Hacquard S."/>
            <person name="Kracher B."/>
            <person name="Hiruma K."/>
            <person name="Weinman A."/>
            <person name="Muench P."/>
            <person name="Garrido Oter R."/>
            <person name="Ver Loren van Themaat E."/>
            <person name="Dallerey J.-F."/>
            <person name="Damm U."/>
            <person name="Henrissat B."/>
            <person name="Lespinet O."/>
            <person name="Thon M."/>
            <person name="Kemen E."/>
            <person name="McHardy A.C."/>
            <person name="Schulze-Lefert P."/>
            <person name="O'Connell R.J."/>
        </authorList>
    </citation>
    <scope>NUCLEOTIDE SEQUENCE [LARGE SCALE GENOMIC DNA]</scope>
    <source>
        <strain evidence="5 6">MAFF 238704</strain>
    </source>
</reference>
<feature type="domain" description="CS" evidence="4">
    <location>
        <begin position="279"/>
        <end position="366"/>
    </location>
</feature>
<dbReference type="SUPFAM" id="SSF49764">
    <property type="entry name" value="HSP20-like chaperones"/>
    <property type="match status" value="1"/>
</dbReference>
<dbReference type="Gene3D" id="2.60.40.790">
    <property type="match status" value="1"/>
</dbReference>
<dbReference type="PROSITE" id="PS51048">
    <property type="entry name" value="SGS"/>
    <property type="match status" value="1"/>
</dbReference>
<dbReference type="InterPro" id="IPR044563">
    <property type="entry name" value="Sgt1-like"/>
</dbReference>
<dbReference type="SUPFAM" id="SSF48452">
    <property type="entry name" value="TPR-like"/>
    <property type="match status" value="1"/>
</dbReference>
<dbReference type="InterPro" id="IPR011990">
    <property type="entry name" value="TPR-like_helical_dom_sf"/>
</dbReference>
<dbReference type="InterPro" id="IPR007052">
    <property type="entry name" value="CS_dom"/>
</dbReference>
<dbReference type="Pfam" id="PF04969">
    <property type="entry name" value="CS"/>
    <property type="match status" value="1"/>
</dbReference>
<dbReference type="Gene3D" id="1.25.40.10">
    <property type="entry name" value="Tetratricopeptide repeat domain"/>
    <property type="match status" value="1"/>
</dbReference>
<accession>A0A162PSH3</accession>
<dbReference type="EMBL" id="LFIW01000219">
    <property type="protein sequence ID" value="KZL87517.1"/>
    <property type="molecule type" value="Genomic_DNA"/>
</dbReference>
<dbReference type="Pfam" id="PF05002">
    <property type="entry name" value="SGS"/>
    <property type="match status" value="1"/>
</dbReference>
<comment type="caution">
    <text evidence="5">The sequence shown here is derived from an EMBL/GenBank/DDBJ whole genome shotgun (WGS) entry which is preliminary data.</text>
</comment>
<proteinExistence type="inferred from homology"/>
<protein>
    <submittedName>
        <fullName evidence="5">Cs domain-containing protein</fullName>
    </submittedName>
</protein>
<feature type="non-terminal residue" evidence="5">
    <location>
        <position position="1"/>
    </location>
</feature>
<dbReference type="InterPro" id="IPR008978">
    <property type="entry name" value="HSP20-like_chaperone"/>
</dbReference>
<dbReference type="AlphaFoldDB" id="A0A162PSH3"/>
<evidence type="ECO:0000256" key="2">
    <source>
        <dbReference type="SAM" id="MobiDB-lite"/>
    </source>
</evidence>
<evidence type="ECO:0000313" key="6">
    <source>
        <dbReference type="Proteomes" id="UP000076584"/>
    </source>
</evidence>
<gene>
    <name evidence="5" type="ORF">CI238_01455</name>
</gene>
<feature type="region of interest" description="Disordered" evidence="2">
    <location>
        <begin position="368"/>
        <end position="425"/>
    </location>
</feature>
<evidence type="ECO:0000259" key="3">
    <source>
        <dbReference type="PROSITE" id="PS51048"/>
    </source>
</evidence>
<dbReference type="InterPro" id="IPR007699">
    <property type="entry name" value="SGS_dom"/>
</dbReference>